<dbReference type="RefSeq" id="WP_215618460.1">
    <property type="nucleotide sequence ID" value="NZ_JADOER010000009.1"/>
</dbReference>
<dbReference type="EMBL" id="JADOER010000009">
    <property type="protein sequence ID" value="MBT9312560.1"/>
    <property type="molecule type" value="Genomic_DNA"/>
</dbReference>
<feature type="domain" description="Actin-like protein N-terminal" evidence="1">
    <location>
        <begin position="34"/>
        <end position="178"/>
    </location>
</feature>
<accession>A0ABS5Y410</accession>
<proteinExistence type="predicted"/>
<comment type="caution">
    <text evidence="2">The sequence shown here is derived from an EMBL/GenBank/DDBJ whole genome shotgun (WGS) entry which is preliminary data.</text>
</comment>
<dbReference type="InterPro" id="IPR040607">
    <property type="entry name" value="ALP_N"/>
</dbReference>
<protein>
    <recommendedName>
        <fullName evidence="1">Actin-like protein N-terminal domain-containing protein</fullName>
    </recommendedName>
</protein>
<dbReference type="CDD" id="cd10227">
    <property type="entry name" value="ASKHA_NBD_ParM-like"/>
    <property type="match status" value="1"/>
</dbReference>
<name>A0ABS5Y410_9CYAN</name>
<dbReference type="Gene3D" id="3.30.420.40">
    <property type="match status" value="2"/>
</dbReference>
<organism evidence="2 3">
    <name type="scientific">Leptothoe kymatousa TAU-MAC 1615</name>
    <dbReference type="NCBI Taxonomy" id="2364775"/>
    <lineage>
        <taxon>Bacteria</taxon>
        <taxon>Bacillati</taxon>
        <taxon>Cyanobacteriota</taxon>
        <taxon>Cyanophyceae</taxon>
        <taxon>Nodosilineales</taxon>
        <taxon>Cymatolegaceae</taxon>
        <taxon>Leptothoe</taxon>
        <taxon>Leptothoe kymatousa</taxon>
    </lineage>
</organism>
<evidence type="ECO:0000313" key="3">
    <source>
        <dbReference type="Proteomes" id="UP001196661"/>
    </source>
</evidence>
<evidence type="ECO:0000313" key="2">
    <source>
        <dbReference type="EMBL" id="MBT9312560.1"/>
    </source>
</evidence>
<dbReference type="Pfam" id="PF17989">
    <property type="entry name" value="ALP_N"/>
    <property type="match status" value="1"/>
</dbReference>
<dbReference type="Proteomes" id="UP001196661">
    <property type="component" value="Unassembled WGS sequence"/>
</dbReference>
<evidence type="ECO:0000259" key="1">
    <source>
        <dbReference type="Pfam" id="PF17989"/>
    </source>
</evidence>
<reference evidence="2 3" key="1">
    <citation type="journal article" date="2021" name="Mar. Drugs">
        <title>Genome Reduction and Secondary Metabolism of the Marine Sponge-Associated Cyanobacterium Leptothoe.</title>
        <authorList>
            <person name="Konstantinou D."/>
            <person name="Popin R.V."/>
            <person name="Fewer D.P."/>
            <person name="Sivonen K."/>
            <person name="Gkelis S."/>
        </authorList>
    </citation>
    <scope>NUCLEOTIDE SEQUENCE [LARGE SCALE GENOMIC DNA]</scope>
    <source>
        <strain evidence="2 3">TAU-MAC 1615</strain>
    </source>
</reference>
<dbReference type="SUPFAM" id="SSF53067">
    <property type="entry name" value="Actin-like ATPase domain"/>
    <property type="match status" value="1"/>
</dbReference>
<dbReference type="InterPro" id="IPR043129">
    <property type="entry name" value="ATPase_NBD"/>
</dbReference>
<sequence length="346" mass="36393">MLSIEANQQITSQSVGYANPAKPQQTIVNLMGVAVGAGWVKATNGAEVVKARSLILETEPTDFFGQNSKNWRVELQNSPIGQGVFYLGDKLDGMTGTKSLANGEKGNFYPVAAVAAIAQLLPHDQPHQVHPVEVACSIPTQGMKAQLGSLKGHHLVSINGASVQVNISRVVAQPEGLGTCAQIAHLQAMKGAAPASFAVLDIGFANTTITGLDEENTLLGFHSTTPGVAKLYETIAQRLNTNGHAATVEEVRLGVETAGGATFLLKGHGSTDFKDIYYAELERWFDARMSAIATGAQNILDKAQHTFIAGGGGQLPGVKGLAAARGYGVATDPQEKEVQGLYLLTH</sequence>
<keyword evidence="3" id="KW-1185">Reference proteome</keyword>
<gene>
    <name evidence="2" type="ORF">IXB28_10115</name>
</gene>